<gene>
    <name evidence="1" type="ORF">OFUS_LOCUS11582</name>
</gene>
<proteinExistence type="predicted"/>
<accession>A0A8J1Y2D3</accession>
<evidence type="ECO:0000313" key="2">
    <source>
        <dbReference type="Proteomes" id="UP000749559"/>
    </source>
</evidence>
<organism evidence="1 2">
    <name type="scientific">Owenia fusiformis</name>
    <name type="common">Polychaete worm</name>
    <dbReference type="NCBI Taxonomy" id="6347"/>
    <lineage>
        <taxon>Eukaryota</taxon>
        <taxon>Metazoa</taxon>
        <taxon>Spiralia</taxon>
        <taxon>Lophotrochozoa</taxon>
        <taxon>Annelida</taxon>
        <taxon>Polychaeta</taxon>
        <taxon>Sedentaria</taxon>
        <taxon>Canalipalpata</taxon>
        <taxon>Sabellida</taxon>
        <taxon>Oweniida</taxon>
        <taxon>Oweniidae</taxon>
        <taxon>Owenia</taxon>
    </lineage>
</organism>
<protein>
    <submittedName>
        <fullName evidence="1">Uncharacterized protein</fullName>
    </submittedName>
</protein>
<name>A0A8J1Y2D3_OWEFU</name>
<sequence>MGTLRWGSVMSVLLFLCTISIANARTVLRNANDALILDELFGDSPFPENDDFRWSYQEHGIPEEDVEQRNILMKVLRSKTQTRRKRPLGFENIDLVASHFDKSRGKNPLSISGMSWDDLRNMMKDAGKKR</sequence>
<keyword evidence="2" id="KW-1185">Reference proteome</keyword>
<evidence type="ECO:0000313" key="1">
    <source>
        <dbReference type="EMBL" id="CAH1785541.1"/>
    </source>
</evidence>
<dbReference type="EMBL" id="CAIIXF020000006">
    <property type="protein sequence ID" value="CAH1785541.1"/>
    <property type="molecule type" value="Genomic_DNA"/>
</dbReference>
<comment type="caution">
    <text evidence="1">The sequence shown here is derived from an EMBL/GenBank/DDBJ whole genome shotgun (WGS) entry which is preliminary data.</text>
</comment>
<dbReference type="AlphaFoldDB" id="A0A8J1Y2D3"/>
<reference evidence="1" key="1">
    <citation type="submission" date="2022-03" db="EMBL/GenBank/DDBJ databases">
        <authorList>
            <person name="Martin C."/>
        </authorList>
    </citation>
    <scope>NUCLEOTIDE SEQUENCE</scope>
</reference>
<dbReference type="Proteomes" id="UP000749559">
    <property type="component" value="Unassembled WGS sequence"/>
</dbReference>